<gene>
    <name evidence="4" type="ORF">Pta02_22370</name>
</gene>
<dbReference type="InterPro" id="IPR051052">
    <property type="entry name" value="Diverse_substrate_MTase"/>
</dbReference>
<dbReference type="SUPFAM" id="SSF53335">
    <property type="entry name" value="S-adenosyl-L-methionine-dependent methyltransferases"/>
    <property type="match status" value="1"/>
</dbReference>
<dbReference type="GO" id="GO:0032259">
    <property type="term" value="P:methylation"/>
    <property type="evidence" value="ECO:0007669"/>
    <property type="project" value="UniProtKB-KW"/>
</dbReference>
<evidence type="ECO:0000256" key="2">
    <source>
        <dbReference type="ARBA" id="ARBA00022679"/>
    </source>
</evidence>
<evidence type="ECO:0000313" key="4">
    <source>
        <dbReference type="EMBL" id="GII00229.1"/>
    </source>
</evidence>
<dbReference type="GO" id="GO:0008168">
    <property type="term" value="F:methyltransferase activity"/>
    <property type="evidence" value="ECO:0007669"/>
    <property type="project" value="UniProtKB-KW"/>
</dbReference>
<dbReference type="InterPro" id="IPR029063">
    <property type="entry name" value="SAM-dependent_MTases_sf"/>
</dbReference>
<dbReference type="PANTHER" id="PTHR44942:SF4">
    <property type="entry name" value="METHYLTRANSFERASE TYPE 11 DOMAIN-CONTAINING PROTEIN"/>
    <property type="match status" value="1"/>
</dbReference>
<feature type="domain" description="Methyltransferase" evidence="3">
    <location>
        <begin position="27"/>
        <end position="115"/>
    </location>
</feature>
<dbReference type="PANTHER" id="PTHR44942">
    <property type="entry name" value="METHYLTRANSF_11 DOMAIN-CONTAINING PROTEIN"/>
    <property type="match status" value="1"/>
</dbReference>
<dbReference type="Proteomes" id="UP000634476">
    <property type="component" value="Unassembled WGS sequence"/>
</dbReference>
<organism evidence="4 5">
    <name type="scientific">Planobispora takensis</name>
    <dbReference type="NCBI Taxonomy" id="1367882"/>
    <lineage>
        <taxon>Bacteria</taxon>
        <taxon>Bacillati</taxon>
        <taxon>Actinomycetota</taxon>
        <taxon>Actinomycetes</taxon>
        <taxon>Streptosporangiales</taxon>
        <taxon>Streptosporangiaceae</taxon>
        <taxon>Planobispora</taxon>
    </lineage>
</organism>
<proteinExistence type="predicted"/>
<name>A0A8J3T374_9ACTN</name>
<evidence type="ECO:0000313" key="5">
    <source>
        <dbReference type="Proteomes" id="UP000634476"/>
    </source>
</evidence>
<accession>A0A8J3T374</accession>
<sequence length="198" mass="21449">MGDYWNHNTHYHPLVLRAVPPGCGTALDVGCGDGLLARKLAGRAGRVIGIDRYAPAIEKARSLGGPGDLTFAEADFLTWSPPEDGVDFVSFVATIHHMDFTAALKRAEAILRPGGALAVVGLACNATPADWAFSALGVPATRILRLRHRAAAGEPDVPVLDADMSWDQVRRAAGELLPGSVFRRHVLWRYSLTWRKPY</sequence>
<dbReference type="AlphaFoldDB" id="A0A8J3T374"/>
<dbReference type="InterPro" id="IPR041698">
    <property type="entry name" value="Methyltransf_25"/>
</dbReference>
<keyword evidence="2" id="KW-0808">Transferase</keyword>
<keyword evidence="5" id="KW-1185">Reference proteome</keyword>
<dbReference type="Pfam" id="PF13649">
    <property type="entry name" value="Methyltransf_25"/>
    <property type="match status" value="1"/>
</dbReference>
<dbReference type="RefSeq" id="WP_203874638.1">
    <property type="nucleotide sequence ID" value="NZ_BOOK01000014.1"/>
</dbReference>
<dbReference type="CDD" id="cd02440">
    <property type="entry name" value="AdoMet_MTases"/>
    <property type="match status" value="1"/>
</dbReference>
<dbReference type="EMBL" id="BOOK01000014">
    <property type="protein sequence ID" value="GII00229.1"/>
    <property type="molecule type" value="Genomic_DNA"/>
</dbReference>
<evidence type="ECO:0000256" key="1">
    <source>
        <dbReference type="ARBA" id="ARBA00022603"/>
    </source>
</evidence>
<evidence type="ECO:0000259" key="3">
    <source>
        <dbReference type="Pfam" id="PF13649"/>
    </source>
</evidence>
<protein>
    <submittedName>
        <fullName evidence="4">Methyltransferase</fullName>
    </submittedName>
</protein>
<reference evidence="4" key="1">
    <citation type="submission" date="2021-01" db="EMBL/GenBank/DDBJ databases">
        <title>Whole genome shotgun sequence of Planobispora takensis NBRC 109077.</title>
        <authorList>
            <person name="Komaki H."/>
            <person name="Tamura T."/>
        </authorList>
    </citation>
    <scope>NUCLEOTIDE SEQUENCE</scope>
    <source>
        <strain evidence="4">NBRC 109077</strain>
    </source>
</reference>
<comment type="caution">
    <text evidence="4">The sequence shown here is derived from an EMBL/GenBank/DDBJ whole genome shotgun (WGS) entry which is preliminary data.</text>
</comment>
<keyword evidence="1 4" id="KW-0489">Methyltransferase</keyword>
<dbReference type="Gene3D" id="3.40.50.150">
    <property type="entry name" value="Vaccinia Virus protein VP39"/>
    <property type="match status" value="1"/>
</dbReference>